<dbReference type="AlphaFoldDB" id="A0A3M0GAL1"/>
<dbReference type="Proteomes" id="UP000275256">
    <property type="component" value="Unassembled WGS sequence"/>
</dbReference>
<reference evidence="9 10" key="1">
    <citation type="submission" date="2018-10" db="EMBL/GenBank/DDBJ databases">
        <title>Tessaracoccus antarcticuss sp. nov., isolated from sediment.</title>
        <authorList>
            <person name="Zhou L.Y."/>
            <person name="Du Z.J."/>
        </authorList>
    </citation>
    <scope>NUCLEOTIDE SEQUENCE [LARGE SCALE GENOMIC DNA]</scope>
    <source>
        <strain evidence="9 10">JDX10</strain>
    </source>
</reference>
<keyword evidence="3" id="KW-1003">Cell membrane</keyword>
<dbReference type="RefSeq" id="WP_121900015.1">
    <property type="nucleotide sequence ID" value="NZ_REFW01000001.1"/>
</dbReference>
<feature type="transmembrane region" description="Helical" evidence="7">
    <location>
        <begin position="304"/>
        <end position="327"/>
    </location>
</feature>
<evidence type="ECO:0000313" key="9">
    <source>
        <dbReference type="EMBL" id="RMB61468.1"/>
    </source>
</evidence>
<evidence type="ECO:0000256" key="4">
    <source>
        <dbReference type="ARBA" id="ARBA00022692"/>
    </source>
</evidence>
<dbReference type="PANTHER" id="PTHR33406">
    <property type="entry name" value="MEMBRANE PROTEIN MJ1562-RELATED"/>
    <property type="match status" value="1"/>
</dbReference>
<feature type="transmembrane region" description="Helical" evidence="7">
    <location>
        <begin position="568"/>
        <end position="587"/>
    </location>
</feature>
<dbReference type="SUPFAM" id="SSF82866">
    <property type="entry name" value="Multidrug efflux transporter AcrB transmembrane domain"/>
    <property type="match status" value="2"/>
</dbReference>
<feature type="transmembrane region" description="Helical" evidence="7">
    <location>
        <begin position="257"/>
        <end position="277"/>
    </location>
</feature>
<evidence type="ECO:0000256" key="1">
    <source>
        <dbReference type="ARBA" id="ARBA00004651"/>
    </source>
</evidence>
<evidence type="ECO:0000313" key="10">
    <source>
        <dbReference type="Proteomes" id="UP000275256"/>
    </source>
</evidence>
<feature type="transmembrane region" description="Helical" evidence="7">
    <location>
        <begin position="594"/>
        <end position="615"/>
    </location>
</feature>
<evidence type="ECO:0000256" key="2">
    <source>
        <dbReference type="ARBA" id="ARBA00010157"/>
    </source>
</evidence>
<dbReference type="GO" id="GO:0005886">
    <property type="term" value="C:plasma membrane"/>
    <property type="evidence" value="ECO:0007669"/>
    <property type="project" value="UniProtKB-SubCell"/>
</dbReference>
<keyword evidence="10" id="KW-1185">Reference proteome</keyword>
<keyword evidence="5 7" id="KW-1133">Transmembrane helix</keyword>
<sequence length="746" mass="79582">MASGMRVMRRRVGAALHAAGRATGRTYRWIMTSGRWLVVLGWIAIAVLVPRLIDDRPPATDFGNLVTPENPVVQDELRVLSQFDVPVISGTTVVLHQQGGLGALARADSYLFAASTTQEALRIADPGPDRIIAAIPLPTGRSDTTVTYLFASDQTSPRSMYNLAHDYARHFNNVPEHQTYVTGFIPSQIAQSNYLARHLPTFELASVVLIVVVVALAFRSLLAPIVVLIIAGIGYAVYRPLLGFGAATFGFEVPSQLEPVLLALLLGVVTDYCVLFLEEFRDALDDGLPTRAATEAAMVHQSPIIATAGLTVAGGTLALLAAPFILFRGLGPALALTVVVGVVVSLTLTPAIMAILGWRLFAPLPIARWRTVGHRRPDTSGGLLERQVTSLTTPRRAVVAVVLLLAVFGLLSLPLAAARLDLSFTSSLPADDEVAQGAALLQRTTLRGATAPTEVLVEQDNILNQREQLARLQALISTMPGVTHVVGPVDNPLQGPRGLVLSRNGRAARFIVVLDSDPLADQAIRHADGLQERLPAMAAQAGLTPSYLAVTGQTLIAGEVARQTRESLGIVLVAALVIELLILTFYLKSVITPIVLLATGALSVTATLGLTVLVFQGLLGQQGLTFYAPFASAVLLIALGSDYNVFSVGSIWRAMRHRDITSAVRFAVPRAARAITVAGVILAGTFALVAVIPLATFWQIAFTMSVGLLIDTFVVRPLLTPALLTLLGRWATWPRPPAPWETPAEP</sequence>
<feature type="transmembrane region" description="Helical" evidence="7">
    <location>
        <begin position="204"/>
        <end position="237"/>
    </location>
</feature>
<feature type="transmembrane region" description="Helical" evidence="7">
    <location>
        <begin position="333"/>
        <end position="361"/>
    </location>
</feature>
<dbReference type="InterPro" id="IPR050545">
    <property type="entry name" value="Mycobact_MmpL"/>
</dbReference>
<comment type="similarity">
    <text evidence="2">Belongs to the resistance-nodulation-cell division (RND) (TC 2.A.6) family. MmpL subfamily.</text>
</comment>
<keyword evidence="6 7" id="KW-0472">Membrane</keyword>
<feature type="domain" description="Membrane transport protein MMPL" evidence="8">
    <location>
        <begin position="429"/>
        <end position="736"/>
    </location>
</feature>
<feature type="transmembrane region" description="Helical" evidence="7">
    <location>
        <begin position="397"/>
        <end position="417"/>
    </location>
</feature>
<evidence type="ECO:0000256" key="3">
    <source>
        <dbReference type="ARBA" id="ARBA00022475"/>
    </source>
</evidence>
<comment type="subcellular location">
    <subcellularLocation>
        <location evidence="1">Cell membrane</location>
        <topology evidence="1">Multi-pass membrane protein</topology>
    </subcellularLocation>
</comment>
<dbReference type="PANTHER" id="PTHR33406:SF6">
    <property type="entry name" value="MEMBRANE PROTEIN YDGH-RELATED"/>
    <property type="match status" value="1"/>
</dbReference>
<dbReference type="InterPro" id="IPR004869">
    <property type="entry name" value="MMPL_dom"/>
</dbReference>
<comment type="caution">
    <text evidence="9">The sequence shown here is derived from an EMBL/GenBank/DDBJ whole genome shotgun (WGS) entry which is preliminary data.</text>
</comment>
<evidence type="ECO:0000256" key="7">
    <source>
        <dbReference type="SAM" id="Phobius"/>
    </source>
</evidence>
<gene>
    <name evidence="9" type="ORF">EAX62_02135</name>
</gene>
<name>A0A3M0GAL1_9ACTN</name>
<protein>
    <recommendedName>
        <fullName evidence="8">Membrane transport protein MMPL domain-containing protein</fullName>
    </recommendedName>
</protein>
<evidence type="ECO:0000256" key="6">
    <source>
        <dbReference type="ARBA" id="ARBA00023136"/>
    </source>
</evidence>
<evidence type="ECO:0000259" key="8">
    <source>
        <dbReference type="Pfam" id="PF03176"/>
    </source>
</evidence>
<dbReference type="Gene3D" id="1.20.1640.10">
    <property type="entry name" value="Multidrug efflux transporter AcrB transmembrane domain"/>
    <property type="match status" value="2"/>
</dbReference>
<feature type="transmembrane region" description="Helical" evidence="7">
    <location>
        <begin position="34"/>
        <end position="53"/>
    </location>
</feature>
<accession>A0A3M0GAL1</accession>
<feature type="transmembrane region" description="Helical" evidence="7">
    <location>
        <begin position="672"/>
        <end position="692"/>
    </location>
</feature>
<dbReference type="OrthoDB" id="2365435at2"/>
<evidence type="ECO:0000256" key="5">
    <source>
        <dbReference type="ARBA" id="ARBA00022989"/>
    </source>
</evidence>
<proteinExistence type="inferred from homology"/>
<feature type="transmembrane region" description="Helical" evidence="7">
    <location>
        <begin position="627"/>
        <end position="652"/>
    </location>
</feature>
<dbReference type="EMBL" id="REFW01000001">
    <property type="protein sequence ID" value="RMB61468.1"/>
    <property type="molecule type" value="Genomic_DNA"/>
</dbReference>
<organism evidence="9 10">
    <name type="scientific">Tessaracoccus antarcticus</name>
    <dbReference type="NCBI Taxonomy" id="2479848"/>
    <lineage>
        <taxon>Bacteria</taxon>
        <taxon>Bacillati</taxon>
        <taxon>Actinomycetota</taxon>
        <taxon>Actinomycetes</taxon>
        <taxon>Propionibacteriales</taxon>
        <taxon>Propionibacteriaceae</taxon>
        <taxon>Tessaracoccus</taxon>
    </lineage>
</organism>
<dbReference type="Pfam" id="PF03176">
    <property type="entry name" value="MMPL"/>
    <property type="match status" value="2"/>
</dbReference>
<keyword evidence="4 7" id="KW-0812">Transmembrane</keyword>
<feature type="domain" description="Membrane transport protein MMPL" evidence="8">
    <location>
        <begin position="163"/>
        <end position="377"/>
    </location>
</feature>